<dbReference type="KEGG" id="aup:AsAng_0041840"/>
<gene>
    <name evidence="1" type="ORF">AsAng_0041840</name>
</gene>
<sequence length="38" mass="4552">MKFKIFDSFPTVNPNHFFLYNSAPIVIKSRLKIIFSKY</sequence>
<accession>A0A916DUK5</accession>
<dbReference type="EMBL" id="AP026867">
    <property type="protein sequence ID" value="BDS13446.1"/>
    <property type="molecule type" value="Genomic_DNA"/>
</dbReference>
<name>A0A916DUK5_9BACT</name>
<reference evidence="1" key="1">
    <citation type="submission" date="2022-09" db="EMBL/GenBank/DDBJ databases">
        <title>Aureispira anguillicida sp. nov., isolated from Leptocephalus of Japanese eel Anguilla japonica.</title>
        <authorList>
            <person name="Yuasa K."/>
            <person name="Mekata T."/>
            <person name="Ikunari K."/>
        </authorList>
    </citation>
    <scope>NUCLEOTIDE SEQUENCE</scope>
    <source>
        <strain evidence="1">EL160426</strain>
    </source>
</reference>
<evidence type="ECO:0000313" key="2">
    <source>
        <dbReference type="Proteomes" id="UP001060919"/>
    </source>
</evidence>
<dbReference type="Proteomes" id="UP001060919">
    <property type="component" value="Chromosome"/>
</dbReference>
<dbReference type="AlphaFoldDB" id="A0A916DUK5"/>
<evidence type="ECO:0000313" key="1">
    <source>
        <dbReference type="EMBL" id="BDS13446.1"/>
    </source>
</evidence>
<organism evidence="1 2">
    <name type="scientific">Aureispira anguillae</name>
    <dbReference type="NCBI Taxonomy" id="2864201"/>
    <lineage>
        <taxon>Bacteria</taxon>
        <taxon>Pseudomonadati</taxon>
        <taxon>Bacteroidota</taxon>
        <taxon>Saprospiria</taxon>
        <taxon>Saprospirales</taxon>
        <taxon>Saprospiraceae</taxon>
        <taxon>Aureispira</taxon>
    </lineage>
</organism>
<protein>
    <submittedName>
        <fullName evidence="1">Uncharacterized protein</fullName>
    </submittedName>
</protein>
<proteinExistence type="predicted"/>
<keyword evidence="2" id="KW-1185">Reference proteome</keyword>